<feature type="domain" description="MI" evidence="8">
    <location>
        <begin position="1506"/>
        <end position="1628"/>
    </location>
</feature>
<evidence type="ECO:0000313" key="10">
    <source>
        <dbReference type="Proteomes" id="UP000594260"/>
    </source>
</evidence>
<keyword evidence="5" id="KW-0648">Protein biosynthesis</keyword>
<feature type="compositionally biased region" description="Low complexity" evidence="6">
    <location>
        <begin position="585"/>
        <end position="596"/>
    </location>
</feature>
<feature type="compositionally biased region" description="Polar residues" evidence="6">
    <location>
        <begin position="955"/>
        <end position="964"/>
    </location>
</feature>
<dbReference type="InParanoid" id="A0A7M7KET1"/>
<dbReference type="Gene3D" id="1.25.40.180">
    <property type="match status" value="3"/>
</dbReference>
<dbReference type="PROSITE" id="PS51363">
    <property type="entry name" value="W2"/>
    <property type="match status" value="1"/>
</dbReference>
<keyword evidence="3" id="KW-0597">Phosphoprotein</keyword>
<feature type="region of interest" description="Disordered" evidence="6">
    <location>
        <begin position="1308"/>
        <end position="1350"/>
    </location>
</feature>
<feature type="compositionally biased region" description="Polar residues" evidence="6">
    <location>
        <begin position="1370"/>
        <end position="1383"/>
    </location>
</feature>
<feature type="region of interest" description="Disordered" evidence="6">
    <location>
        <begin position="1"/>
        <end position="110"/>
    </location>
</feature>
<dbReference type="PROSITE" id="PS51366">
    <property type="entry name" value="MI"/>
    <property type="match status" value="1"/>
</dbReference>
<evidence type="ECO:0000256" key="5">
    <source>
        <dbReference type="ARBA" id="ARBA00022917"/>
    </source>
</evidence>
<dbReference type="GO" id="GO:0016281">
    <property type="term" value="C:eukaryotic translation initiation factor 4F complex"/>
    <property type="evidence" value="ECO:0007669"/>
    <property type="project" value="TreeGrafter"/>
</dbReference>
<feature type="compositionally biased region" description="Polar residues" evidence="6">
    <location>
        <begin position="8"/>
        <end position="31"/>
    </location>
</feature>
<keyword evidence="4" id="KW-0810">Translation regulation</keyword>
<dbReference type="SMART" id="SM00515">
    <property type="entry name" value="eIF5C"/>
    <property type="match status" value="1"/>
</dbReference>
<reference evidence="9" key="1">
    <citation type="submission" date="2021-01" db="UniProtKB">
        <authorList>
            <consortium name="EnsemblMetazoa"/>
        </authorList>
    </citation>
    <scope>IDENTIFICATION</scope>
</reference>
<feature type="region of interest" description="Disordered" evidence="6">
    <location>
        <begin position="663"/>
        <end position="891"/>
    </location>
</feature>
<accession>A0A7M7KET1</accession>
<evidence type="ECO:0000313" key="9">
    <source>
        <dbReference type="EnsemblMetazoa" id="XP_022665726"/>
    </source>
</evidence>
<dbReference type="Proteomes" id="UP000594260">
    <property type="component" value="Unplaced"/>
</dbReference>
<evidence type="ECO:0000256" key="1">
    <source>
        <dbReference type="ARBA" id="ARBA00005775"/>
    </source>
</evidence>
<feature type="compositionally biased region" description="Polar residues" evidence="6">
    <location>
        <begin position="1333"/>
        <end position="1345"/>
    </location>
</feature>
<dbReference type="GeneID" id="111252325"/>
<feature type="compositionally biased region" description="Gly residues" evidence="6">
    <location>
        <begin position="1478"/>
        <end position="1491"/>
    </location>
</feature>
<feature type="compositionally biased region" description="Basic and acidic residues" evidence="6">
    <location>
        <begin position="798"/>
        <end position="807"/>
    </location>
</feature>
<evidence type="ECO:0000256" key="6">
    <source>
        <dbReference type="SAM" id="MobiDB-lite"/>
    </source>
</evidence>
<dbReference type="InterPro" id="IPR003307">
    <property type="entry name" value="W2_domain"/>
</dbReference>
<feature type="region of interest" description="Disordered" evidence="6">
    <location>
        <begin position="400"/>
        <end position="443"/>
    </location>
</feature>
<dbReference type="Pfam" id="PF02854">
    <property type="entry name" value="MIF4G"/>
    <property type="match status" value="1"/>
</dbReference>
<keyword evidence="10" id="KW-1185">Reference proteome</keyword>
<dbReference type="EnsemblMetazoa" id="XM_022809991">
    <property type="protein sequence ID" value="XP_022665726"/>
    <property type="gene ID" value="LOC111252325"/>
</dbReference>
<dbReference type="SUPFAM" id="SSF48371">
    <property type="entry name" value="ARM repeat"/>
    <property type="match status" value="3"/>
</dbReference>
<dbReference type="RefSeq" id="XP_022665726.1">
    <property type="nucleotide sequence ID" value="XM_022809991.1"/>
</dbReference>
<feature type="compositionally biased region" description="Low complexity" evidence="6">
    <location>
        <begin position="716"/>
        <end position="726"/>
    </location>
</feature>
<evidence type="ECO:0000259" key="8">
    <source>
        <dbReference type="PROSITE" id="PS51366"/>
    </source>
</evidence>
<evidence type="ECO:0000256" key="4">
    <source>
        <dbReference type="ARBA" id="ARBA00022845"/>
    </source>
</evidence>
<evidence type="ECO:0000256" key="3">
    <source>
        <dbReference type="ARBA" id="ARBA00022553"/>
    </source>
</evidence>
<dbReference type="Pfam" id="PF02847">
    <property type="entry name" value="MA3"/>
    <property type="match status" value="1"/>
</dbReference>
<feature type="compositionally biased region" description="Acidic residues" evidence="6">
    <location>
        <begin position="706"/>
        <end position="715"/>
    </location>
</feature>
<feature type="domain" description="W2" evidence="7">
    <location>
        <begin position="1713"/>
        <end position="1870"/>
    </location>
</feature>
<dbReference type="Pfam" id="PF02020">
    <property type="entry name" value="W2"/>
    <property type="match status" value="1"/>
</dbReference>
<feature type="compositionally biased region" description="Gly residues" evidence="6">
    <location>
        <begin position="1458"/>
        <end position="1467"/>
    </location>
</feature>
<name>A0A7M7KET1_VARDE</name>
<sequence>MPGLPLVQQPTGPVPGTNSGPPRQQPKYNPMQQHGPHPGSQPHPGPHQHRGNPAGQPTPQTMRPGMNNFGQYPRGMPHQGEMKGSPVGAQGPHAIPTGPPPSGAATGAPMAGFPPVGQMVGPSVQQITMAQQGQPNQRAAIAYSQFTYNPPGARPQQPYTTQAPGGRMPVIVHGAPGYRTFYPAVSAGHAQNYFFSVPQAPPMLAAQQGGAMMTAQTAAAAYQQQQQQQQQPQQRGLQQRERKILQIKNPETNEEVHLDYRNKKSNSGPPQSAIGPATVPPVGPPAGPPAVLMNPSGIPPQIPPQNLVAVNPMVPPTQQQQQPPTQSTPQQTSPLVGSQHPPATSPPSITAAVQQQQASAPVPTGPGHVMPVPLAQQQRPAVPQGLPQTLLPSAVVPLQPKQQQPLSSGPPPAVVQTHQQQPQTQPQQQTPSVQPQQQQPTSPAVLGGYAAAAAAATSPPAPLLGGVVSSTNGGRPPTPSISAPTPAATDTASTQPLGSPTPGQVVTQPTQVTPDHSAKRETGDATQASSSSVSSTPSGEVRPGKVKGKPNLKMTSLANEQKRHAERNLSSPIPPVHGFNSQYTNGNHSGANNGSNEISTVPNGRHSYPKTDFEISIYNPKEKDVGRQGTPCEKNVTNNAHHNEVVIEYNFCTCNDKIDSSRCSSCNDTPCSPSGSAGTLNREQARNQRNRNNISVNASVSPTDPAEMESNEEAVNESSEVSESAATGDREQGSRSSLQREEDEERRKVEVKNEENLRKSQEAKELQNSQQLSEIEQSMPSSEVVGEEQTNVSLDCKGAAELKRSEKVTPAAVAATSHKNPSEDSTTSNDSGSASSKEEVVKNDTDDANSRQEDELELGEVVSDESDAELAEVDNHNDEYSPVPDNNGKKRYDREFLLKLQRQPMSMQPPKDMPKLEIFRSNAICHTLSDKPRGGPTGVVDQYGLRNGRGGAPGSSMNRNTKGAQTRAGERPKRIITLSSSINQDVKLHTAEKAWKPFKEVGIASGESDDLLYKKFRGILNKLTPQRFDTLLDQVKKLEINSEERLSNVAGLVLEKALNETHFASTYARLCHTLLTTFTVPKVQRDPGPAMNHTVTFRKMLLQKCQQEFEKDTDDSPASKEREKKEQEKRQSELDAAKNEQERKEIQEKYTEADAKAKRRTLGLMRFIGELYNLNILNFNIMSDCFRKLMKYPTDEDSIVCACKLFTTVGKKLADESTLRNGPQDTPELKEKHTLFQNLMLNLKKIISDNRDAQKNNQRSLPQRVIFMLEDVRELKERGWVPRRNEQAPKTLEQIQKDAENEKLLATINAGGPSAGGGGSRYSSIQSDRNRRSFGSQSQNASSPRGTDFKHTKQMMESVAFKGMTLSMSLQPTMSRPSGSQWVSGASGGGSRNSSLRGNRADDTPLVTSTNKFDLLNRDGSDHPARSQESSPSRQREREAALQGVRKIGLANATAGSSGNGRPGGARGSAPASRNASQGGGLSGGQPGAVGEGTHSLQGTESNDDNVRRYAETILLEYATNGNREDMLKDFCERAHANNVHRFIEYFIEMSIEAKTLQRVRAGEAIRELHDAHIVSQKHIENALKEQLSMAEDMVIDIPKYYECMAEIMAPLFVADGMNFSALLRAVKAALVPLNTSKMLVSLFKRINEISSDGVSKKWKESGINLSELVNGLPEIEIKAIEAALGQVASISPGLGLTLQELCQRFRSALDTSKSAGDLEHALKDVVHQAGKEQRKLAVQAFATVLLNIGLLLKENSSTSGKEFVMDLKLIEQKLHVDAAGKNMPKPIEDLFNDDEASIQALYALQIVMHEREHPKEATSNFINWLYDKDLVSEDVIKDWAKPDRTRHEQTGYHVTVQNASGFLSWLGED</sequence>
<evidence type="ECO:0000256" key="2">
    <source>
        <dbReference type="ARBA" id="ARBA00022540"/>
    </source>
</evidence>
<feature type="region of interest" description="Disordered" evidence="6">
    <location>
        <begin position="927"/>
        <end position="972"/>
    </location>
</feature>
<feature type="compositionally biased region" description="Basic and acidic residues" evidence="6">
    <location>
        <begin position="836"/>
        <end position="853"/>
    </location>
</feature>
<feature type="compositionally biased region" description="Polar residues" evidence="6">
    <location>
        <begin position="663"/>
        <end position="679"/>
    </location>
</feature>
<dbReference type="OrthoDB" id="6516403at2759"/>
<feature type="compositionally biased region" description="Low complexity" evidence="6">
    <location>
        <begin position="1468"/>
        <end position="1477"/>
    </location>
</feature>
<dbReference type="InterPro" id="IPR016024">
    <property type="entry name" value="ARM-type_fold"/>
</dbReference>
<comment type="similarity">
    <text evidence="1">Belongs to the eukaryotic initiation factor 4G family.</text>
</comment>
<proteinExistence type="inferred from homology"/>
<feature type="compositionally biased region" description="Basic and acidic residues" evidence="6">
    <location>
        <begin position="1117"/>
        <end position="1145"/>
    </location>
</feature>
<feature type="compositionally biased region" description="Basic and acidic residues" evidence="6">
    <location>
        <begin position="1415"/>
        <end position="1426"/>
    </location>
</feature>
<organism evidence="9 10">
    <name type="scientific">Varroa destructor</name>
    <name type="common">Honeybee mite</name>
    <dbReference type="NCBI Taxonomy" id="109461"/>
    <lineage>
        <taxon>Eukaryota</taxon>
        <taxon>Metazoa</taxon>
        <taxon>Ecdysozoa</taxon>
        <taxon>Arthropoda</taxon>
        <taxon>Chelicerata</taxon>
        <taxon>Arachnida</taxon>
        <taxon>Acari</taxon>
        <taxon>Parasitiformes</taxon>
        <taxon>Mesostigmata</taxon>
        <taxon>Gamasina</taxon>
        <taxon>Dermanyssoidea</taxon>
        <taxon>Varroidae</taxon>
        <taxon>Varroa</taxon>
    </lineage>
</organism>
<dbReference type="FunCoup" id="A0A7M7KET1">
    <property type="interactions" value="1252"/>
</dbReference>
<feature type="compositionally biased region" description="Low complexity" evidence="6">
    <location>
        <begin position="529"/>
        <end position="538"/>
    </location>
</feature>
<dbReference type="InterPro" id="IPR003890">
    <property type="entry name" value="MIF4G-like_typ-3"/>
</dbReference>
<dbReference type="GO" id="GO:0003743">
    <property type="term" value="F:translation initiation factor activity"/>
    <property type="evidence" value="ECO:0007669"/>
    <property type="project" value="UniProtKB-KW"/>
</dbReference>
<feature type="compositionally biased region" description="Low complexity" evidence="6">
    <location>
        <begin position="824"/>
        <end position="835"/>
    </location>
</feature>
<dbReference type="PANTHER" id="PTHR23253:SF78">
    <property type="entry name" value="EUKARYOTIC TRANSLATION INITIATION FACTOR 4G1, ISOFORM B-RELATED"/>
    <property type="match status" value="1"/>
</dbReference>
<protein>
    <submittedName>
        <fullName evidence="9">Uncharacterized protein</fullName>
    </submittedName>
</protein>
<dbReference type="OMA" id="HEMMQHM"/>
<feature type="region of interest" description="Disordered" evidence="6">
    <location>
        <begin position="261"/>
        <end position="372"/>
    </location>
</feature>
<dbReference type="InterPro" id="IPR003891">
    <property type="entry name" value="Initiation_fac_eIF4g_MI"/>
</dbReference>
<dbReference type="GO" id="GO:0003729">
    <property type="term" value="F:mRNA binding"/>
    <property type="evidence" value="ECO:0007669"/>
    <property type="project" value="TreeGrafter"/>
</dbReference>
<feature type="compositionally biased region" description="Low complexity" evidence="6">
    <location>
        <begin position="316"/>
        <end position="334"/>
    </location>
</feature>
<dbReference type="SMART" id="SM00543">
    <property type="entry name" value="MIF4G"/>
    <property type="match status" value="1"/>
</dbReference>
<evidence type="ECO:0000259" key="7">
    <source>
        <dbReference type="PROSITE" id="PS51363"/>
    </source>
</evidence>
<feature type="compositionally biased region" description="Low complexity" evidence="6">
    <location>
        <begin position="480"/>
        <end position="494"/>
    </location>
</feature>
<dbReference type="KEGG" id="vde:111252325"/>
<feature type="compositionally biased region" description="Polar residues" evidence="6">
    <location>
        <begin position="495"/>
        <end position="514"/>
    </location>
</feature>
<feature type="compositionally biased region" description="Pro residues" evidence="6">
    <location>
        <begin position="278"/>
        <end position="288"/>
    </location>
</feature>
<feature type="compositionally biased region" description="Low complexity" evidence="6">
    <location>
        <begin position="414"/>
        <end position="443"/>
    </location>
</feature>
<feature type="region of interest" description="Disordered" evidence="6">
    <location>
        <begin position="465"/>
        <end position="604"/>
    </location>
</feature>
<feature type="compositionally biased region" description="Basic and acidic residues" evidence="6">
    <location>
        <begin position="745"/>
        <end position="765"/>
    </location>
</feature>
<dbReference type="SMART" id="SM00544">
    <property type="entry name" value="MA3"/>
    <property type="match status" value="1"/>
</dbReference>
<feature type="compositionally biased region" description="Low complexity" evidence="6">
    <location>
        <begin position="346"/>
        <end position="362"/>
    </location>
</feature>
<feature type="region of interest" description="Disordered" evidence="6">
    <location>
        <begin position="1370"/>
        <end position="1506"/>
    </location>
</feature>
<keyword evidence="2" id="KW-0396">Initiation factor</keyword>
<dbReference type="PANTHER" id="PTHR23253">
    <property type="entry name" value="EUKARYOTIC TRANSLATION INITIATION FACTOR 4 GAMMA"/>
    <property type="match status" value="1"/>
</dbReference>
<feature type="compositionally biased region" description="Acidic residues" evidence="6">
    <location>
        <begin position="854"/>
        <end position="872"/>
    </location>
</feature>
<dbReference type="GO" id="GO:0006417">
    <property type="term" value="P:regulation of translation"/>
    <property type="evidence" value="ECO:0007669"/>
    <property type="project" value="UniProtKB-KW"/>
</dbReference>
<feature type="region of interest" description="Disordered" evidence="6">
    <location>
        <begin position="1109"/>
        <end position="1145"/>
    </location>
</feature>
<feature type="compositionally biased region" description="Polar residues" evidence="6">
    <location>
        <begin position="766"/>
        <end position="781"/>
    </location>
</feature>